<keyword evidence="7" id="KW-0472">Membrane</keyword>
<evidence type="ECO:0000256" key="4">
    <source>
        <dbReference type="ARBA" id="ARBA00022729"/>
    </source>
</evidence>
<dbReference type="AlphaFoldDB" id="A0A4Y8LDB8"/>
<reference evidence="9 10" key="1">
    <citation type="submission" date="2019-03" db="EMBL/GenBank/DDBJ databases">
        <title>San Antonio Military Medical Center submission to MRSN (WRAIR), pending publication.</title>
        <authorList>
            <person name="Blyth D.M."/>
            <person name="Mccarthy S.L."/>
            <person name="Schall S.E."/>
            <person name="Stam J.A."/>
            <person name="Ong A.C."/>
            <person name="Mcgann P.T."/>
        </authorList>
    </citation>
    <scope>NUCLEOTIDE SEQUENCE [LARGE SCALE GENOMIC DNA]</scope>
    <source>
        <strain evidence="9 10">MRSN571793</strain>
    </source>
</reference>
<comment type="caution">
    <text evidence="9">The sequence shown here is derived from an EMBL/GenBank/DDBJ whole genome shotgun (WGS) entry which is preliminary data.</text>
</comment>
<gene>
    <name evidence="9" type="ORF">E2605_00140</name>
</gene>
<comment type="subcellular location">
    <subcellularLocation>
        <location evidence="1">Periplasm</location>
    </subcellularLocation>
</comment>
<comment type="pathway">
    <text evidence="2">Glycan biosynthesis; alginate biosynthesis.</text>
</comment>
<dbReference type="EMBL" id="SOML01000001">
    <property type="protein sequence ID" value="TFD98526.1"/>
    <property type="molecule type" value="Genomic_DNA"/>
</dbReference>
<organism evidence="9 10">
    <name type="scientific">Dysgonomonas capnocytophagoides</name>
    <dbReference type="NCBI Taxonomy" id="45254"/>
    <lineage>
        <taxon>Bacteria</taxon>
        <taxon>Pseudomonadati</taxon>
        <taxon>Bacteroidota</taxon>
        <taxon>Bacteroidia</taxon>
        <taxon>Bacteroidales</taxon>
        <taxon>Dysgonomonadaceae</taxon>
        <taxon>Dysgonomonas</taxon>
    </lineage>
</organism>
<dbReference type="Pfam" id="PF16822">
    <property type="entry name" value="ALGX"/>
    <property type="match status" value="1"/>
</dbReference>
<evidence type="ECO:0000256" key="3">
    <source>
        <dbReference type="ARBA" id="ARBA00022679"/>
    </source>
</evidence>
<accession>A0A4Y8LDB8</accession>
<dbReference type="OrthoDB" id="175771at2"/>
<dbReference type="Proteomes" id="UP000297861">
    <property type="component" value="Unassembled WGS sequence"/>
</dbReference>
<evidence type="ECO:0000256" key="7">
    <source>
        <dbReference type="SAM" id="Phobius"/>
    </source>
</evidence>
<evidence type="ECO:0000256" key="5">
    <source>
        <dbReference type="ARBA" id="ARBA00022764"/>
    </source>
</evidence>
<feature type="domain" description="AlgX/AlgJ SGNH hydrolase-like" evidence="8">
    <location>
        <begin position="91"/>
        <end position="259"/>
    </location>
</feature>
<proteinExistence type="predicted"/>
<dbReference type="UniPathway" id="UPA00286"/>
<keyword evidence="3" id="KW-0808">Transferase</keyword>
<feature type="transmembrane region" description="Helical" evidence="7">
    <location>
        <begin position="5"/>
        <end position="25"/>
    </location>
</feature>
<keyword evidence="7" id="KW-0812">Transmembrane</keyword>
<dbReference type="STRING" id="1121485.GCA_000426485_00789"/>
<dbReference type="GO" id="GO:0042121">
    <property type="term" value="P:alginic acid biosynthetic process"/>
    <property type="evidence" value="ECO:0007669"/>
    <property type="project" value="UniProtKB-UniPathway"/>
</dbReference>
<protein>
    <recommendedName>
        <fullName evidence="8">AlgX/AlgJ SGNH hydrolase-like domain-containing protein</fullName>
    </recommendedName>
</protein>
<sequence>MKPKYLFVILFVIIISIPTLFLPFYESSTASENRAKDKFPGWYTLYTYPVLFIRKVDAFYKSNFALRNHLYNFYKYLKWDILGENPFPNEVVVGKDGWLFPGNKSYHNYDQSLGVVSDIEERMDSTCSKMLAMKIFCDSLGIDFYLAIGPDKASVYPEMLPIKPLTVGKTKDVVKRKLKGFHVNVIDMSDYILEQKDGQKLYFYKTDTHWNHLGAYLGTQRLLDEIRKKYDVGAIDLNDYQVKDTAVFTMDLSRQIDVPMKESYSVFKKQKDDYTKTIRSMNYDGWDVPLEETINVKRESKCVVFRDSYFQNMYDYFCNNVGHAVIGVQRFDRNLILKVRPDFVVFELVERRLLDFDPNEFYL</sequence>
<dbReference type="RefSeq" id="WP_134435148.1">
    <property type="nucleotide sequence ID" value="NZ_SOML01000001.1"/>
</dbReference>
<evidence type="ECO:0000313" key="9">
    <source>
        <dbReference type="EMBL" id="TFD98526.1"/>
    </source>
</evidence>
<name>A0A4Y8LDB8_9BACT</name>
<keyword evidence="10" id="KW-1185">Reference proteome</keyword>
<keyword evidence="7" id="KW-1133">Transmembrane helix</keyword>
<dbReference type="GO" id="GO:0016740">
    <property type="term" value="F:transferase activity"/>
    <property type="evidence" value="ECO:0007669"/>
    <property type="project" value="UniProtKB-KW"/>
</dbReference>
<dbReference type="GO" id="GO:0042597">
    <property type="term" value="C:periplasmic space"/>
    <property type="evidence" value="ECO:0007669"/>
    <property type="project" value="UniProtKB-SubCell"/>
</dbReference>
<keyword evidence="6" id="KW-0016">Alginate biosynthesis</keyword>
<keyword evidence="4" id="KW-0732">Signal</keyword>
<evidence type="ECO:0000256" key="6">
    <source>
        <dbReference type="ARBA" id="ARBA00022841"/>
    </source>
</evidence>
<evidence type="ECO:0000256" key="1">
    <source>
        <dbReference type="ARBA" id="ARBA00004418"/>
    </source>
</evidence>
<keyword evidence="5" id="KW-0574">Periplasm</keyword>
<dbReference type="InterPro" id="IPR031811">
    <property type="entry name" value="ALGX/ALGJ_SGNH-like"/>
</dbReference>
<evidence type="ECO:0000313" key="10">
    <source>
        <dbReference type="Proteomes" id="UP000297861"/>
    </source>
</evidence>
<evidence type="ECO:0000256" key="2">
    <source>
        <dbReference type="ARBA" id="ARBA00005182"/>
    </source>
</evidence>
<evidence type="ECO:0000259" key="8">
    <source>
        <dbReference type="Pfam" id="PF16822"/>
    </source>
</evidence>